<evidence type="ECO:0000256" key="1">
    <source>
        <dbReference type="SAM" id="Phobius"/>
    </source>
</evidence>
<reference evidence="2" key="1">
    <citation type="journal article" date="2019" name="PLoS Negl. Trop. Dis.">
        <title>Revisiting the worldwide diversity of Leptospira species in the environment.</title>
        <authorList>
            <person name="Vincent A.T."/>
            <person name="Schiettekatte O."/>
            <person name="Bourhy P."/>
            <person name="Veyrier F.J."/>
            <person name="Picardeau M."/>
        </authorList>
    </citation>
    <scope>NUCLEOTIDE SEQUENCE [LARGE SCALE GENOMIC DNA]</scope>
    <source>
        <strain evidence="2">SSW15</strain>
    </source>
</reference>
<feature type="transmembrane region" description="Helical" evidence="1">
    <location>
        <begin position="15"/>
        <end position="32"/>
    </location>
</feature>
<dbReference type="Proteomes" id="UP000298458">
    <property type="component" value="Unassembled WGS sequence"/>
</dbReference>
<dbReference type="AlphaFoldDB" id="A0A4V3JCL9"/>
<keyword evidence="1" id="KW-0812">Transmembrane</keyword>
<organism evidence="2 3">
    <name type="scientific">Leptospira fletcheri</name>
    <dbReference type="NCBI Taxonomy" id="2484981"/>
    <lineage>
        <taxon>Bacteria</taxon>
        <taxon>Pseudomonadati</taxon>
        <taxon>Spirochaetota</taxon>
        <taxon>Spirochaetia</taxon>
        <taxon>Leptospirales</taxon>
        <taxon>Leptospiraceae</taxon>
        <taxon>Leptospira</taxon>
    </lineage>
</organism>
<accession>A0A4V3JCL9</accession>
<gene>
    <name evidence="2" type="ORF">EHO60_15900</name>
</gene>
<proteinExistence type="predicted"/>
<feature type="transmembrane region" description="Helical" evidence="1">
    <location>
        <begin position="173"/>
        <end position="194"/>
    </location>
</feature>
<dbReference type="EMBL" id="RQET01000013">
    <property type="protein sequence ID" value="TGK06509.1"/>
    <property type="molecule type" value="Genomic_DNA"/>
</dbReference>
<keyword evidence="1" id="KW-1133">Transmembrane helix</keyword>
<feature type="transmembrane region" description="Helical" evidence="1">
    <location>
        <begin position="38"/>
        <end position="60"/>
    </location>
</feature>
<keyword evidence="3" id="KW-1185">Reference proteome</keyword>
<evidence type="ECO:0000313" key="2">
    <source>
        <dbReference type="EMBL" id="TGK06509.1"/>
    </source>
</evidence>
<feature type="transmembrane region" description="Helical" evidence="1">
    <location>
        <begin position="132"/>
        <end position="152"/>
    </location>
</feature>
<feature type="transmembrane region" description="Helical" evidence="1">
    <location>
        <begin position="81"/>
        <end position="106"/>
    </location>
</feature>
<comment type="caution">
    <text evidence="2">The sequence shown here is derived from an EMBL/GenBank/DDBJ whole genome shotgun (WGS) entry which is preliminary data.</text>
</comment>
<evidence type="ECO:0000313" key="3">
    <source>
        <dbReference type="Proteomes" id="UP000298458"/>
    </source>
</evidence>
<dbReference type="RefSeq" id="WP_135769192.1">
    <property type="nucleotide sequence ID" value="NZ_RQET01000013.1"/>
</dbReference>
<protein>
    <submittedName>
        <fullName evidence="2">Uncharacterized protein</fullName>
    </submittedName>
</protein>
<feature type="transmembrane region" description="Helical" evidence="1">
    <location>
        <begin position="200"/>
        <end position="224"/>
    </location>
</feature>
<keyword evidence="1" id="KW-0472">Membrane</keyword>
<dbReference type="OrthoDB" id="326759at2"/>
<sequence>MLKQYLQFISTLRKVRNIITIRSLLLIGFMYVQPALQGGAGLSLLLGIALFFGVVGTYAANGYEIRSNLTPEKPVQWGSYLRFFVSMILFSFAVVLLIDFVVSPFVSPKLKPYLESYVKDPKTPLPPELERLYILLPFAIGLILFTLVPILIARLSVVQGLASLGRYLRRSDYLQVAWTSFLVFFVPFFVLYIFSSFPNFISSFFGLALIIAVIFLSLTWDLILHFPVFYILRKIDALPSPDKTEQ</sequence>
<name>A0A4V3JCL9_9LEPT</name>